<protein>
    <submittedName>
        <fullName evidence="2">Uncharacterized protein</fullName>
    </submittedName>
</protein>
<feature type="non-terminal residue" evidence="2">
    <location>
        <position position="1"/>
    </location>
</feature>
<dbReference type="Proteomes" id="UP000626109">
    <property type="component" value="Unassembled WGS sequence"/>
</dbReference>
<proteinExistence type="predicted"/>
<comment type="caution">
    <text evidence="2">The sequence shown here is derived from an EMBL/GenBank/DDBJ whole genome shotgun (WGS) entry which is preliminary data.</text>
</comment>
<accession>A0A813K3Z7</accession>
<name>A0A813K3Z7_POLGL</name>
<feature type="region of interest" description="Disordered" evidence="1">
    <location>
        <begin position="1"/>
        <end position="22"/>
    </location>
</feature>
<evidence type="ECO:0000256" key="1">
    <source>
        <dbReference type="SAM" id="MobiDB-lite"/>
    </source>
</evidence>
<organism evidence="2 3">
    <name type="scientific">Polarella glacialis</name>
    <name type="common">Dinoflagellate</name>
    <dbReference type="NCBI Taxonomy" id="89957"/>
    <lineage>
        <taxon>Eukaryota</taxon>
        <taxon>Sar</taxon>
        <taxon>Alveolata</taxon>
        <taxon>Dinophyceae</taxon>
        <taxon>Suessiales</taxon>
        <taxon>Suessiaceae</taxon>
        <taxon>Polarella</taxon>
    </lineage>
</organism>
<evidence type="ECO:0000313" key="2">
    <source>
        <dbReference type="EMBL" id="CAE8694243.1"/>
    </source>
</evidence>
<reference evidence="2" key="1">
    <citation type="submission" date="2021-02" db="EMBL/GenBank/DDBJ databases">
        <authorList>
            <person name="Dougan E. K."/>
            <person name="Rhodes N."/>
            <person name="Thang M."/>
            <person name="Chan C."/>
        </authorList>
    </citation>
    <scope>NUCLEOTIDE SEQUENCE</scope>
</reference>
<sequence length="278" mass="30544">MHLYAGRTAGVQAGGPSRNPSVEEAQTCWRRGSRQYGPVTALGAEVLVEAAAVTGAQPWTDADPLLTRGEEDVKASCLSLIRWDTELTGTTGGRQRIFGASTRATYHLLGPENPADILLFADDIEVMGPDRAGRRAIVLTYLFLVAFGNPFKWEKQREGLKVDWIGLHTDYTVYKLGISEERCAWLVGWCTEVEVSCSVWPRVMAAGLGRLCYTANALFWERPFLGPIYAWVSSVGGLDRKEPPSITGEATELFRSDAKAEGGKAWIGAWETRFSLDP</sequence>
<dbReference type="AlphaFoldDB" id="A0A813K3Z7"/>
<evidence type="ECO:0000313" key="3">
    <source>
        <dbReference type="Proteomes" id="UP000626109"/>
    </source>
</evidence>
<gene>
    <name evidence="2" type="ORF">PGLA2088_LOCUS28758</name>
</gene>
<dbReference type="EMBL" id="CAJNNW010028014">
    <property type="protein sequence ID" value="CAE8694243.1"/>
    <property type="molecule type" value="Genomic_DNA"/>
</dbReference>